<evidence type="ECO:0000256" key="5">
    <source>
        <dbReference type="SAM" id="MobiDB-lite"/>
    </source>
</evidence>
<evidence type="ECO:0000256" key="4">
    <source>
        <dbReference type="ARBA" id="ARBA00023306"/>
    </source>
</evidence>
<dbReference type="AlphaFoldDB" id="A0A2S5B327"/>
<dbReference type="EMBL" id="PJQD01000086">
    <property type="protein sequence ID" value="POY71156.1"/>
    <property type="molecule type" value="Genomic_DNA"/>
</dbReference>
<protein>
    <submittedName>
        <fullName evidence="6">Uncharacterized protein</fullName>
    </submittedName>
</protein>
<dbReference type="GO" id="GO:0070979">
    <property type="term" value="P:protein K11-linked ubiquitination"/>
    <property type="evidence" value="ECO:0007669"/>
    <property type="project" value="TreeGrafter"/>
</dbReference>
<dbReference type="GO" id="GO:0051301">
    <property type="term" value="P:cell division"/>
    <property type="evidence" value="ECO:0007669"/>
    <property type="project" value="UniProtKB-KW"/>
</dbReference>
<dbReference type="GO" id="GO:0005680">
    <property type="term" value="C:anaphase-promoting complex"/>
    <property type="evidence" value="ECO:0007669"/>
    <property type="project" value="InterPro"/>
</dbReference>
<keyword evidence="7" id="KW-1185">Reference proteome</keyword>
<dbReference type="PANTHER" id="PTHR12830">
    <property type="entry name" value="ANAPHASE-PROMOTING COMPLEX SUBUNIT 5"/>
    <property type="match status" value="1"/>
</dbReference>
<dbReference type="OrthoDB" id="2504561at2759"/>
<comment type="caution">
    <text evidence="6">The sequence shown here is derived from an EMBL/GenBank/DDBJ whole genome shotgun (WGS) entry which is preliminary data.</text>
</comment>
<feature type="compositionally biased region" description="Basic and acidic residues" evidence="5">
    <location>
        <begin position="114"/>
        <end position="134"/>
    </location>
</feature>
<evidence type="ECO:0000256" key="2">
    <source>
        <dbReference type="ARBA" id="ARBA00022776"/>
    </source>
</evidence>
<proteinExistence type="predicted"/>
<accession>A0A2S5B327</accession>
<evidence type="ECO:0000313" key="7">
    <source>
        <dbReference type="Proteomes" id="UP000237144"/>
    </source>
</evidence>
<gene>
    <name evidence="6" type="ORF">BMF94_5913</name>
</gene>
<keyword evidence="2" id="KW-0498">Mitosis</keyword>
<reference evidence="6 7" key="1">
    <citation type="journal article" date="2018" name="Front. Microbiol.">
        <title>Prospects for Fungal Bioremediation of Acidic Radioactive Waste Sites: Characterization and Genome Sequence of Rhodotorula taiwanensis MD1149.</title>
        <authorList>
            <person name="Tkavc R."/>
            <person name="Matrosova V.Y."/>
            <person name="Grichenko O.E."/>
            <person name="Gostincar C."/>
            <person name="Volpe R.P."/>
            <person name="Klimenkova P."/>
            <person name="Gaidamakova E.K."/>
            <person name="Zhou C.E."/>
            <person name="Stewart B.J."/>
            <person name="Lyman M.G."/>
            <person name="Malfatti S.A."/>
            <person name="Rubinfeld B."/>
            <person name="Courtot M."/>
            <person name="Singh J."/>
            <person name="Dalgard C.L."/>
            <person name="Hamilton T."/>
            <person name="Frey K.G."/>
            <person name="Gunde-Cimerman N."/>
            <person name="Dugan L."/>
            <person name="Daly M.J."/>
        </authorList>
    </citation>
    <scope>NUCLEOTIDE SEQUENCE [LARGE SCALE GENOMIC DNA]</scope>
    <source>
        <strain evidence="6 7">MD1149</strain>
    </source>
</reference>
<keyword evidence="4" id="KW-0131">Cell cycle</keyword>
<dbReference type="PANTHER" id="PTHR12830:SF9">
    <property type="entry name" value="ANAPHASE-PROMOTING COMPLEX SUBUNIT 5"/>
    <property type="match status" value="1"/>
</dbReference>
<keyword evidence="3" id="KW-0833">Ubl conjugation pathway</keyword>
<dbReference type="GO" id="GO:0031145">
    <property type="term" value="P:anaphase-promoting complex-dependent catabolic process"/>
    <property type="evidence" value="ECO:0007669"/>
    <property type="project" value="TreeGrafter"/>
</dbReference>
<name>A0A2S5B327_9BASI</name>
<dbReference type="InterPro" id="IPR037679">
    <property type="entry name" value="Apc5"/>
</dbReference>
<evidence type="ECO:0000256" key="3">
    <source>
        <dbReference type="ARBA" id="ARBA00022786"/>
    </source>
</evidence>
<sequence length="490" mass="53649">MRAWLTALPSAVPQALHEATRIARTVSDVHCLAACRSLERRLDSADKRPNTSEGRGLAAADLNSASPHDLLWDLERRREAGNDPLQSLFQPLYVAHARYRSSLFPPAPPPPKVGDPEHNKDEAAKAAKGERPDPVWDANWHAASAGIWDSIGIESLARVHEDLALELGDPLRPLWDLRLSILARRARRLAAQNRHDDALALLLTAVDTRAKRVDFGRREVRVWRDLVFEVEADRAARSGDAAGADRLSSYLSRDPAIQRIRTRFAIEVDDETEPVYTLLTKCATAHHLARLGLDEPSRLASLIALVQLRVTAAGEPARLEAERGLAELEEAWPALLALDTSEGSGCGGGTTRKGGGTEGELMTRAREAKAKLEISACLAQDDLLPPIIEVLDAVAQNHERLSLPALASRDYSLLASLCDHLGAGLHEIDGKGAEWLARADEYETRAAALVDELGRHERFGRERPETISRLETVLPVADLVVEAVETSVRV</sequence>
<evidence type="ECO:0000256" key="1">
    <source>
        <dbReference type="ARBA" id="ARBA00022618"/>
    </source>
</evidence>
<dbReference type="STRING" id="741276.A0A2S5B327"/>
<keyword evidence="1" id="KW-0132">Cell division</keyword>
<dbReference type="Proteomes" id="UP000237144">
    <property type="component" value="Unassembled WGS sequence"/>
</dbReference>
<dbReference type="GO" id="GO:0045842">
    <property type="term" value="P:positive regulation of mitotic metaphase/anaphase transition"/>
    <property type="evidence" value="ECO:0007669"/>
    <property type="project" value="TreeGrafter"/>
</dbReference>
<organism evidence="6 7">
    <name type="scientific">Rhodotorula taiwanensis</name>
    <dbReference type="NCBI Taxonomy" id="741276"/>
    <lineage>
        <taxon>Eukaryota</taxon>
        <taxon>Fungi</taxon>
        <taxon>Dikarya</taxon>
        <taxon>Basidiomycota</taxon>
        <taxon>Pucciniomycotina</taxon>
        <taxon>Microbotryomycetes</taxon>
        <taxon>Sporidiobolales</taxon>
        <taxon>Sporidiobolaceae</taxon>
        <taxon>Rhodotorula</taxon>
    </lineage>
</organism>
<feature type="region of interest" description="Disordered" evidence="5">
    <location>
        <begin position="104"/>
        <end position="134"/>
    </location>
</feature>
<evidence type="ECO:0000313" key="6">
    <source>
        <dbReference type="EMBL" id="POY71156.1"/>
    </source>
</evidence>